<evidence type="ECO:0000256" key="1">
    <source>
        <dbReference type="SAM" id="SignalP"/>
    </source>
</evidence>
<name>A0A6N8U682_9FIRM</name>
<reference evidence="2 3" key="2">
    <citation type="submission" date="2020-01" db="EMBL/GenBank/DDBJ databases">
        <title>Clostridiaceae sp. nov. isolated from the gut of human by culturomics.</title>
        <authorList>
            <person name="Chang Y."/>
        </authorList>
    </citation>
    <scope>NUCLEOTIDE SEQUENCE [LARGE SCALE GENOMIC DNA]</scope>
    <source>
        <strain evidence="2 3">DONG20-135</strain>
    </source>
</reference>
<accession>A0A6N8U682</accession>
<evidence type="ECO:0000313" key="2">
    <source>
        <dbReference type="EMBL" id="MXQ73706.1"/>
    </source>
</evidence>
<sequence length="193" mass="22417">MKRKYLLCFIPLILAGCSMNPQALKADAYQEELLEKYDETKAIEVYNGTYFEAKLTVMDAYVRDNQTMYFNYQLYLKPLDNLNTKKLTVRMKLNEKQAAYYGGTPGQTVFSTITYPMVLNQKTDVPCLEFNFSVDSSGFQELSQDEWKIMMSDLRVEVSWGSHKEIIHFHPDDKPMTYSANNGEFLRSFGKIQ</sequence>
<dbReference type="EMBL" id="WUUQ01000002">
    <property type="protein sequence ID" value="MXQ73706.1"/>
    <property type="molecule type" value="Genomic_DNA"/>
</dbReference>
<keyword evidence="3" id="KW-1185">Reference proteome</keyword>
<protein>
    <recommendedName>
        <fullName evidence="4">Lipoprotein</fullName>
    </recommendedName>
</protein>
<keyword evidence="1" id="KW-0732">Signal</keyword>
<reference evidence="2 3" key="1">
    <citation type="submission" date="2019-12" db="EMBL/GenBank/DDBJ databases">
        <authorList>
            <person name="Yang R."/>
        </authorList>
    </citation>
    <scope>NUCLEOTIDE SEQUENCE [LARGE SCALE GENOMIC DNA]</scope>
    <source>
        <strain evidence="2 3">DONG20-135</strain>
    </source>
</reference>
<dbReference type="Proteomes" id="UP000434036">
    <property type="component" value="Unassembled WGS sequence"/>
</dbReference>
<dbReference type="AlphaFoldDB" id="A0A6N8U682"/>
<dbReference type="RefSeq" id="WP_160625117.1">
    <property type="nucleotide sequence ID" value="NZ_WUUQ01000002.1"/>
</dbReference>
<evidence type="ECO:0000313" key="3">
    <source>
        <dbReference type="Proteomes" id="UP000434036"/>
    </source>
</evidence>
<organism evidence="2 3">
    <name type="scientific">Copranaerobaculum intestinale</name>
    <dbReference type="NCBI Taxonomy" id="2692629"/>
    <lineage>
        <taxon>Bacteria</taxon>
        <taxon>Bacillati</taxon>
        <taxon>Bacillota</taxon>
        <taxon>Erysipelotrichia</taxon>
        <taxon>Erysipelotrichales</taxon>
        <taxon>Erysipelotrichaceae</taxon>
        <taxon>Copranaerobaculum</taxon>
    </lineage>
</organism>
<comment type="caution">
    <text evidence="2">The sequence shown here is derived from an EMBL/GenBank/DDBJ whole genome shotgun (WGS) entry which is preliminary data.</text>
</comment>
<evidence type="ECO:0008006" key="4">
    <source>
        <dbReference type="Google" id="ProtNLM"/>
    </source>
</evidence>
<proteinExistence type="predicted"/>
<feature type="chain" id="PRO_5039312711" description="Lipoprotein" evidence="1">
    <location>
        <begin position="24"/>
        <end position="193"/>
    </location>
</feature>
<dbReference type="PROSITE" id="PS51257">
    <property type="entry name" value="PROKAR_LIPOPROTEIN"/>
    <property type="match status" value="1"/>
</dbReference>
<gene>
    <name evidence="2" type="ORF">GSF08_07120</name>
</gene>
<feature type="signal peptide" evidence="1">
    <location>
        <begin position="1"/>
        <end position="23"/>
    </location>
</feature>